<dbReference type="Gene3D" id="3.30.70.270">
    <property type="match status" value="2"/>
</dbReference>
<dbReference type="SUPFAM" id="SSF56672">
    <property type="entry name" value="DNA/RNA polymerases"/>
    <property type="match status" value="1"/>
</dbReference>
<sequence>MEGLFIYLDDLLVTSISLDEQRNKRFLVLFRLQEACIRLSKDKCVWVNPSLDFLEHHVSPQGIRPLTNGVEAIQTHAPPRSSKKLHTLLDMLQYYTRFVPKLAEHTSKLQPMLHYTEWALLLSNEMEVHGHHWRCG</sequence>
<accession>A0A0K2VL60</accession>
<dbReference type="PANTHER" id="PTHR33064:SF37">
    <property type="entry name" value="RIBONUCLEASE H"/>
    <property type="match status" value="1"/>
</dbReference>
<dbReference type="InterPro" id="IPR043502">
    <property type="entry name" value="DNA/RNA_pol_sf"/>
</dbReference>
<dbReference type="InterPro" id="IPR043128">
    <property type="entry name" value="Rev_trsase/Diguanyl_cyclase"/>
</dbReference>
<evidence type="ECO:0000313" key="1">
    <source>
        <dbReference type="EMBL" id="CDW50726.1"/>
    </source>
</evidence>
<name>A0A0K2VL60_LEPSM</name>
<proteinExistence type="predicted"/>
<dbReference type="EMBL" id="HACA01033365">
    <property type="protein sequence ID" value="CDW50726.1"/>
    <property type="molecule type" value="Transcribed_RNA"/>
</dbReference>
<dbReference type="AlphaFoldDB" id="A0A0K2VL60"/>
<dbReference type="PANTHER" id="PTHR33064">
    <property type="entry name" value="POL PROTEIN"/>
    <property type="match status" value="1"/>
</dbReference>
<evidence type="ECO:0008006" key="2">
    <source>
        <dbReference type="Google" id="ProtNLM"/>
    </source>
</evidence>
<organism evidence="1">
    <name type="scientific">Lepeophtheirus salmonis</name>
    <name type="common">Salmon louse</name>
    <name type="synonym">Caligus salmonis</name>
    <dbReference type="NCBI Taxonomy" id="72036"/>
    <lineage>
        <taxon>Eukaryota</taxon>
        <taxon>Metazoa</taxon>
        <taxon>Ecdysozoa</taxon>
        <taxon>Arthropoda</taxon>
        <taxon>Crustacea</taxon>
        <taxon>Multicrustacea</taxon>
        <taxon>Hexanauplia</taxon>
        <taxon>Copepoda</taxon>
        <taxon>Siphonostomatoida</taxon>
        <taxon>Caligidae</taxon>
        <taxon>Lepeophtheirus</taxon>
    </lineage>
</organism>
<dbReference type="GO" id="GO:0071897">
    <property type="term" value="P:DNA biosynthetic process"/>
    <property type="evidence" value="ECO:0007669"/>
    <property type="project" value="UniProtKB-ARBA"/>
</dbReference>
<protein>
    <recommendedName>
        <fullName evidence="2">Reverse transcriptase domain-containing protein</fullName>
    </recommendedName>
</protein>
<dbReference type="InterPro" id="IPR051320">
    <property type="entry name" value="Viral_Replic_Matur_Polypro"/>
</dbReference>
<feature type="non-terminal residue" evidence="1">
    <location>
        <position position="1"/>
    </location>
</feature>
<reference evidence="1" key="1">
    <citation type="submission" date="2014-05" db="EMBL/GenBank/DDBJ databases">
        <authorList>
            <person name="Chronopoulou M."/>
        </authorList>
    </citation>
    <scope>NUCLEOTIDE SEQUENCE</scope>
    <source>
        <tissue evidence="1">Whole organism</tissue>
    </source>
</reference>